<keyword evidence="2" id="KW-1185">Reference proteome</keyword>
<dbReference type="Proteomes" id="UP000838756">
    <property type="component" value="Unassembled WGS sequence"/>
</dbReference>
<organism evidence="1 2">
    <name type="scientific">Pararge aegeria aegeria</name>
    <dbReference type="NCBI Taxonomy" id="348720"/>
    <lineage>
        <taxon>Eukaryota</taxon>
        <taxon>Metazoa</taxon>
        <taxon>Ecdysozoa</taxon>
        <taxon>Arthropoda</taxon>
        <taxon>Hexapoda</taxon>
        <taxon>Insecta</taxon>
        <taxon>Pterygota</taxon>
        <taxon>Neoptera</taxon>
        <taxon>Endopterygota</taxon>
        <taxon>Lepidoptera</taxon>
        <taxon>Glossata</taxon>
        <taxon>Ditrysia</taxon>
        <taxon>Papilionoidea</taxon>
        <taxon>Nymphalidae</taxon>
        <taxon>Satyrinae</taxon>
        <taxon>Satyrini</taxon>
        <taxon>Parargina</taxon>
        <taxon>Pararge</taxon>
    </lineage>
</organism>
<protein>
    <submittedName>
        <fullName evidence="1">Jg22138 protein</fullName>
    </submittedName>
</protein>
<evidence type="ECO:0000313" key="2">
    <source>
        <dbReference type="Proteomes" id="UP000838756"/>
    </source>
</evidence>
<dbReference type="OrthoDB" id="407509at2759"/>
<name>A0A8S4RSS9_9NEOP</name>
<evidence type="ECO:0000313" key="1">
    <source>
        <dbReference type="EMBL" id="CAH2240164.1"/>
    </source>
</evidence>
<dbReference type="AlphaFoldDB" id="A0A8S4RSS9"/>
<dbReference type="EMBL" id="CAKXAJ010025477">
    <property type="protein sequence ID" value="CAH2240164.1"/>
    <property type="molecule type" value="Genomic_DNA"/>
</dbReference>
<comment type="caution">
    <text evidence="1">The sequence shown here is derived from an EMBL/GenBank/DDBJ whole genome shotgun (WGS) entry which is preliminary data.</text>
</comment>
<accession>A0A8S4RSS9</accession>
<proteinExistence type="predicted"/>
<sequence length="73" mass="7864">MGRAHSSQKGWTLVSQGARSSPELVSAALIDPQRGGQTTLSASQVVAGSKRHQNRGIWNSLQKSYVQQWTSIG</sequence>
<gene>
    <name evidence="1" type="primary">jg22138</name>
    <name evidence="1" type="ORF">PAEG_LOCUS16774</name>
</gene>
<reference evidence="1" key="1">
    <citation type="submission" date="2022-03" db="EMBL/GenBank/DDBJ databases">
        <authorList>
            <person name="Lindestad O."/>
        </authorList>
    </citation>
    <scope>NUCLEOTIDE SEQUENCE</scope>
</reference>